<keyword evidence="2" id="KW-1185">Reference proteome</keyword>
<gene>
    <name evidence="1" type="ORF">BAE44_0026240</name>
</gene>
<comment type="caution">
    <text evidence="1">The sequence shown here is derived from an EMBL/GenBank/DDBJ whole genome shotgun (WGS) entry which is preliminary data.</text>
</comment>
<protein>
    <submittedName>
        <fullName evidence="1">Uncharacterized protein</fullName>
    </submittedName>
</protein>
<dbReference type="EMBL" id="LWDX02076026">
    <property type="protein sequence ID" value="OEL12742.1"/>
    <property type="molecule type" value="Genomic_DNA"/>
</dbReference>
<sequence length="85" mass="8265">MAGTGGTPFLLSPATMHAATPSSAVSDVEAAGAIDGAQHRAGKAAPAPDAGAAFVLESKGIRTHLIVYLGSIIHLTDVTVASAAG</sequence>
<name>A0A1E5UIN4_9POAL</name>
<proteinExistence type="predicted"/>
<organism evidence="1 2">
    <name type="scientific">Dichanthelium oligosanthes</name>
    <dbReference type="NCBI Taxonomy" id="888268"/>
    <lineage>
        <taxon>Eukaryota</taxon>
        <taxon>Viridiplantae</taxon>
        <taxon>Streptophyta</taxon>
        <taxon>Embryophyta</taxon>
        <taxon>Tracheophyta</taxon>
        <taxon>Spermatophyta</taxon>
        <taxon>Magnoliopsida</taxon>
        <taxon>Liliopsida</taxon>
        <taxon>Poales</taxon>
        <taxon>Poaceae</taxon>
        <taxon>PACMAD clade</taxon>
        <taxon>Panicoideae</taxon>
        <taxon>Panicodae</taxon>
        <taxon>Paniceae</taxon>
        <taxon>Dichantheliinae</taxon>
        <taxon>Dichanthelium</taxon>
    </lineage>
</organism>
<accession>A0A1E5UIN4</accession>
<dbReference type="AlphaFoldDB" id="A0A1E5UIN4"/>
<dbReference type="STRING" id="888268.A0A1E5UIN4"/>
<reference evidence="1 2" key="1">
    <citation type="submission" date="2016-09" db="EMBL/GenBank/DDBJ databases">
        <title>The draft genome of Dichanthelium oligosanthes: A C3 panicoid grass species.</title>
        <authorList>
            <person name="Studer A.J."/>
            <person name="Schnable J.C."/>
            <person name="Brutnell T.P."/>
        </authorList>
    </citation>
    <scope>NUCLEOTIDE SEQUENCE [LARGE SCALE GENOMIC DNA]</scope>
    <source>
        <strain evidence="2">cv. Kellogg 1175</strain>
        <tissue evidence="1">Leaf</tissue>
    </source>
</reference>
<evidence type="ECO:0000313" key="1">
    <source>
        <dbReference type="EMBL" id="OEL12742.1"/>
    </source>
</evidence>
<dbReference type="Proteomes" id="UP000095767">
    <property type="component" value="Unassembled WGS sequence"/>
</dbReference>
<evidence type="ECO:0000313" key="2">
    <source>
        <dbReference type="Proteomes" id="UP000095767"/>
    </source>
</evidence>